<protein>
    <submittedName>
        <fullName evidence="6">FAD linked oxidase domain protein</fullName>
    </submittedName>
</protein>
<dbReference type="InterPro" id="IPR036318">
    <property type="entry name" value="FAD-bd_PCMH-like_sf"/>
</dbReference>
<evidence type="ECO:0000256" key="1">
    <source>
        <dbReference type="ARBA" id="ARBA00001974"/>
    </source>
</evidence>
<dbReference type="PANTHER" id="PTHR42934">
    <property type="entry name" value="GLYCOLATE OXIDASE SUBUNIT GLCD"/>
    <property type="match status" value="1"/>
</dbReference>
<evidence type="ECO:0000256" key="3">
    <source>
        <dbReference type="ARBA" id="ARBA00022827"/>
    </source>
</evidence>
<dbReference type="SUPFAM" id="SSF55103">
    <property type="entry name" value="FAD-linked oxidases, C-terminal domain"/>
    <property type="match status" value="1"/>
</dbReference>
<dbReference type="InterPro" id="IPR016171">
    <property type="entry name" value="Vanillyl_alc_oxidase_C-sub2"/>
</dbReference>
<dbReference type="Gene3D" id="3.30.465.10">
    <property type="match status" value="1"/>
</dbReference>
<dbReference type="InterPro" id="IPR004113">
    <property type="entry name" value="FAD-bd_oxidored_4_C"/>
</dbReference>
<dbReference type="SUPFAM" id="SSF56176">
    <property type="entry name" value="FAD-binding/transporter-associated domain-like"/>
    <property type="match status" value="1"/>
</dbReference>
<dbReference type="InterPro" id="IPR006094">
    <property type="entry name" value="Oxid_FAD_bind_N"/>
</dbReference>
<keyword evidence="4" id="KW-0560">Oxidoreductase</keyword>
<dbReference type="GO" id="GO:0016491">
    <property type="term" value="F:oxidoreductase activity"/>
    <property type="evidence" value="ECO:0007669"/>
    <property type="project" value="UniProtKB-KW"/>
</dbReference>
<dbReference type="AlphaFoldDB" id="Q02A73"/>
<dbReference type="InterPro" id="IPR016166">
    <property type="entry name" value="FAD-bd_PCMH"/>
</dbReference>
<feature type="domain" description="FAD-binding PCMH-type" evidence="5">
    <location>
        <begin position="35"/>
        <end position="214"/>
    </location>
</feature>
<dbReference type="Pfam" id="PF01565">
    <property type="entry name" value="FAD_binding_4"/>
    <property type="match status" value="1"/>
</dbReference>
<dbReference type="HOGENOM" id="CLU_017779_9_2_0"/>
<gene>
    <name evidence="6" type="ordered locus">Acid_1055</name>
</gene>
<dbReference type="EMBL" id="CP000473">
    <property type="protein sequence ID" value="ABJ82053.1"/>
    <property type="molecule type" value="Genomic_DNA"/>
</dbReference>
<keyword evidence="2" id="KW-0285">Flavoprotein</keyword>
<dbReference type="InterPro" id="IPR051914">
    <property type="entry name" value="FAD-linked_OxidoTrans_Type4"/>
</dbReference>
<dbReference type="PROSITE" id="PS51387">
    <property type="entry name" value="FAD_PCMH"/>
    <property type="match status" value="1"/>
</dbReference>
<organism evidence="6">
    <name type="scientific">Solibacter usitatus (strain Ellin6076)</name>
    <dbReference type="NCBI Taxonomy" id="234267"/>
    <lineage>
        <taxon>Bacteria</taxon>
        <taxon>Pseudomonadati</taxon>
        <taxon>Acidobacteriota</taxon>
        <taxon>Terriglobia</taxon>
        <taxon>Bryobacterales</taxon>
        <taxon>Solibacteraceae</taxon>
        <taxon>Candidatus Solibacter</taxon>
    </lineage>
</organism>
<evidence type="ECO:0000313" key="6">
    <source>
        <dbReference type="EMBL" id="ABJ82053.1"/>
    </source>
</evidence>
<evidence type="ECO:0000259" key="5">
    <source>
        <dbReference type="PROSITE" id="PS51387"/>
    </source>
</evidence>
<dbReference type="Gene3D" id="3.30.70.2740">
    <property type="match status" value="1"/>
</dbReference>
<dbReference type="InterPro" id="IPR016169">
    <property type="entry name" value="FAD-bd_PCMH_sub2"/>
</dbReference>
<dbReference type="PANTHER" id="PTHR42934:SF1">
    <property type="entry name" value="GLYCOLATE OXIDASE SUBUNIT GLCD"/>
    <property type="match status" value="1"/>
</dbReference>
<dbReference type="FunCoup" id="Q02A73">
    <property type="interactions" value="527"/>
</dbReference>
<evidence type="ECO:0000256" key="4">
    <source>
        <dbReference type="ARBA" id="ARBA00023002"/>
    </source>
</evidence>
<proteinExistence type="predicted"/>
<keyword evidence="3" id="KW-0274">FAD</keyword>
<dbReference type="Gene3D" id="1.10.45.10">
    <property type="entry name" value="Vanillyl-alcohol Oxidase, Chain A, domain 4"/>
    <property type="match status" value="1"/>
</dbReference>
<dbReference type="InterPro" id="IPR016164">
    <property type="entry name" value="FAD-linked_Oxase-like_C"/>
</dbReference>
<sequence>MIPDGLTKRVHALLGPRGYLDLPEDLKLYEYDGGIDKHAPELVAFPRTTEEVAALVKLAQEFGVPFVGRGAGTGLSGGAIPREGGVMIAFARMNRILEIDLENERAVVQPGVVNLDITVAVEGSGFFYAPDPSSQRACTIGGNVAENAGGPHTLAYGVTTNHVLGLEVVLADGSVVEIGGKGQDLPGYDLTGLLTGSEGTMALVTKAIVRLMRKPELVKTILAIYESSEDAGRTVAEITSRAITPVAVEMLDGVMLRMVEEATHAGYPMDAAAVLLIELEGLREAVEEQVEQVREACMVCGAREFRVARTAEERDLLWKGRKNAFGAVGRVSPTYYVQDGVVPRTKIAPTLHYIGEVAERFGLIISNIFHAGDGNMHPIILFDPRKPGDMEKARAAGEEILKWCIDCGGSITGEHGVGMEKNELMARLFPAATLETILALKLLFDAEARLNPGKVLPTGRGCLEIRQAPITTDSVVY</sequence>
<dbReference type="eggNOG" id="COG0277">
    <property type="taxonomic scope" value="Bacteria"/>
</dbReference>
<reference evidence="6" key="1">
    <citation type="submission" date="2006-10" db="EMBL/GenBank/DDBJ databases">
        <title>Complete sequence of Solibacter usitatus Ellin6076.</title>
        <authorList>
            <consortium name="US DOE Joint Genome Institute"/>
            <person name="Copeland A."/>
            <person name="Lucas S."/>
            <person name="Lapidus A."/>
            <person name="Barry K."/>
            <person name="Detter J.C."/>
            <person name="Glavina del Rio T."/>
            <person name="Hammon N."/>
            <person name="Israni S."/>
            <person name="Dalin E."/>
            <person name="Tice H."/>
            <person name="Pitluck S."/>
            <person name="Thompson L.S."/>
            <person name="Brettin T."/>
            <person name="Bruce D."/>
            <person name="Han C."/>
            <person name="Tapia R."/>
            <person name="Gilna P."/>
            <person name="Schmutz J."/>
            <person name="Larimer F."/>
            <person name="Land M."/>
            <person name="Hauser L."/>
            <person name="Kyrpides N."/>
            <person name="Mikhailova N."/>
            <person name="Janssen P.H."/>
            <person name="Kuske C.R."/>
            <person name="Richardson P."/>
        </authorList>
    </citation>
    <scope>NUCLEOTIDE SEQUENCE</scope>
    <source>
        <strain evidence="6">Ellin6076</strain>
    </source>
</reference>
<accession>Q02A73</accession>
<dbReference type="OrthoDB" id="9767256at2"/>
<dbReference type="InParanoid" id="Q02A73"/>
<dbReference type="GO" id="GO:0071949">
    <property type="term" value="F:FAD binding"/>
    <property type="evidence" value="ECO:0007669"/>
    <property type="project" value="InterPro"/>
</dbReference>
<dbReference type="STRING" id="234267.Acid_1055"/>
<comment type="cofactor">
    <cofactor evidence="1">
        <name>FAD</name>
        <dbReference type="ChEBI" id="CHEBI:57692"/>
    </cofactor>
</comment>
<dbReference type="Pfam" id="PF02913">
    <property type="entry name" value="FAD-oxidase_C"/>
    <property type="match status" value="1"/>
</dbReference>
<dbReference type="KEGG" id="sus:Acid_1055"/>
<name>Q02A73_SOLUE</name>
<evidence type="ECO:0000256" key="2">
    <source>
        <dbReference type="ARBA" id="ARBA00022630"/>
    </source>
</evidence>